<sequence>MMFAPYLSILVISVGNWGPSSIETLVLLSTPFPLTKKLTCSGVVIHVEASKFSFCTTNSLIFSSRGRFLSIKKSPINIS</sequence>
<organism evidence="1">
    <name type="scientific">Arundo donax</name>
    <name type="common">Giant reed</name>
    <name type="synonym">Donax arundinaceus</name>
    <dbReference type="NCBI Taxonomy" id="35708"/>
    <lineage>
        <taxon>Eukaryota</taxon>
        <taxon>Viridiplantae</taxon>
        <taxon>Streptophyta</taxon>
        <taxon>Embryophyta</taxon>
        <taxon>Tracheophyta</taxon>
        <taxon>Spermatophyta</taxon>
        <taxon>Magnoliopsida</taxon>
        <taxon>Liliopsida</taxon>
        <taxon>Poales</taxon>
        <taxon>Poaceae</taxon>
        <taxon>PACMAD clade</taxon>
        <taxon>Arundinoideae</taxon>
        <taxon>Arundineae</taxon>
        <taxon>Arundo</taxon>
    </lineage>
</organism>
<proteinExistence type="predicted"/>
<evidence type="ECO:0000313" key="1">
    <source>
        <dbReference type="EMBL" id="JAE35895.1"/>
    </source>
</evidence>
<reference evidence="1" key="1">
    <citation type="submission" date="2014-09" db="EMBL/GenBank/DDBJ databases">
        <authorList>
            <person name="Magalhaes I.L.F."/>
            <person name="Oliveira U."/>
            <person name="Santos F.R."/>
            <person name="Vidigal T.H.D.A."/>
            <person name="Brescovit A.D."/>
            <person name="Santos A.J."/>
        </authorList>
    </citation>
    <scope>NUCLEOTIDE SEQUENCE</scope>
    <source>
        <tissue evidence="1">Shoot tissue taken approximately 20 cm above the soil surface</tissue>
    </source>
</reference>
<protein>
    <submittedName>
        <fullName evidence="1">Uncharacterized protein</fullName>
    </submittedName>
</protein>
<accession>A0A0A9HFD1</accession>
<dbReference type="EMBL" id="GBRH01162001">
    <property type="protein sequence ID" value="JAE35895.1"/>
    <property type="molecule type" value="Transcribed_RNA"/>
</dbReference>
<dbReference type="AlphaFoldDB" id="A0A0A9HFD1"/>
<name>A0A0A9HFD1_ARUDO</name>
<reference evidence="1" key="2">
    <citation type="journal article" date="2015" name="Data Brief">
        <title>Shoot transcriptome of the giant reed, Arundo donax.</title>
        <authorList>
            <person name="Barrero R.A."/>
            <person name="Guerrero F.D."/>
            <person name="Moolhuijzen P."/>
            <person name="Goolsby J.A."/>
            <person name="Tidwell J."/>
            <person name="Bellgard S.E."/>
            <person name="Bellgard M.I."/>
        </authorList>
    </citation>
    <scope>NUCLEOTIDE SEQUENCE</scope>
    <source>
        <tissue evidence="1">Shoot tissue taken approximately 20 cm above the soil surface</tissue>
    </source>
</reference>